<evidence type="ECO:0000256" key="1">
    <source>
        <dbReference type="SAM" id="MobiDB-lite"/>
    </source>
</evidence>
<name>A0A3L9M6E5_9FLAO</name>
<comment type="caution">
    <text evidence="2">The sequence shown here is derived from an EMBL/GenBank/DDBJ whole genome shotgun (WGS) entry which is preliminary data.</text>
</comment>
<dbReference type="EMBL" id="RDOJ01000013">
    <property type="protein sequence ID" value="RLZ08595.1"/>
    <property type="molecule type" value="Genomic_DNA"/>
</dbReference>
<keyword evidence="3" id="KW-1185">Reference proteome</keyword>
<sequence>MQKKYSKSELEKQANVYFSENEDVAKVFCTTDGQIFLEENRADLHAKSEEKMAVFAFQNPRANEEVVEAETEISLKESAGYLIGAFQLVTDVELLKKFLAEEQEGKKRKTVLEVLESRIAELATEGIEGTEDVEGSEDEGAEEGKDETK</sequence>
<evidence type="ECO:0000313" key="2">
    <source>
        <dbReference type="EMBL" id="RLZ08595.1"/>
    </source>
</evidence>
<evidence type="ECO:0000313" key="3">
    <source>
        <dbReference type="Proteomes" id="UP000275348"/>
    </source>
</evidence>
<organism evidence="2 3">
    <name type="scientific">Faecalibacter macacae</name>
    <dbReference type="NCBI Taxonomy" id="1859289"/>
    <lineage>
        <taxon>Bacteria</taxon>
        <taxon>Pseudomonadati</taxon>
        <taxon>Bacteroidota</taxon>
        <taxon>Flavobacteriia</taxon>
        <taxon>Flavobacteriales</taxon>
        <taxon>Weeksellaceae</taxon>
        <taxon>Faecalibacter</taxon>
    </lineage>
</organism>
<dbReference type="Proteomes" id="UP000275348">
    <property type="component" value="Unassembled WGS sequence"/>
</dbReference>
<feature type="compositionally biased region" description="Acidic residues" evidence="1">
    <location>
        <begin position="128"/>
        <end position="141"/>
    </location>
</feature>
<dbReference type="RefSeq" id="WP_121935025.1">
    <property type="nucleotide sequence ID" value="NZ_RDOJ01000013.1"/>
</dbReference>
<reference evidence="2 3" key="1">
    <citation type="submission" date="2018-10" db="EMBL/GenBank/DDBJ databases">
        <authorList>
            <person name="Chen X."/>
        </authorList>
    </citation>
    <scope>NUCLEOTIDE SEQUENCE [LARGE SCALE GENOMIC DNA]</scope>
    <source>
        <strain evidence="2 3">YIM 102668</strain>
    </source>
</reference>
<feature type="region of interest" description="Disordered" evidence="1">
    <location>
        <begin position="123"/>
        <end position="149"/>
    </location>
</feature>
<dbReference type="AlphaFoldDB" id="A0A3L9M6E5"/>
<protein>
    <submittedName>
        <fullName evidence="2">Uncharacterized protein</fullName>
    </submittedName>
</protein>
<accession>A0A3L9M6E5</accession>
<proteinExistence type="predicted"/>
<gene>
    <name evidence="2" type="ORF">EAH69_09785</name>
</gene>
<dbReference type="OrthoDB" id="1450308at2"/>